<evidence type="ECO:0000256" key="2">
    <source>
        <dbReference type="ARBA" id="ARBA00022737"/>
    </source>
</evidence>
<keyword evidence="1 4" id="KW-0732">Signal</keyword>
<keyword evidence="7" id="KW-1185">Reference proteome</keyword>
<feature type="chain" id="PRO_5045638928" description="Calx-beta domain-containing protein" evidence="4">
    <location>
        <begin position="24"/>
        <end position="250"/>
    </location>
</feature>
<gene>
    <name evidence="6" type="ORF">JOF56_007067</name>
</gene>
<proteinExistence type="predicted"/>
<reference evidence="6 7" key="1">
    <citation type="submission" date="2021-03" db="EMBL/GenBank/DDBJ databases">
        <title>Sequencing the genomes of 1000 actinobacteria strains.</title>
        <authorList>
            <person name="Klenk H.-P."/>
        </authorList>
    </citation>
    <scope>NUCLEOTIDE SEQUENCE [LARGE SCALE GENOMIC DNA]</scope>
    <source>
        <strain evidence="6 7">DSM 46670</strain>
    </source>
</reference>
<comment type="caution">
    <text evidence="6">The sequence shown here is derived from an EMBL/GenBank/DDBJ whole genome shotgun (WGS) entry which is preliminary data.</text>
</comment>
<dbReference type="SUPFAM" id="SSF141072">
    <property type="entry name" value="CalX-like"/>
    <property type="match status" value="2"/>
</dbReference>
<protein>
    <recommendedName>
        <fullName evidence="5">Calx-beta domain-containing protein</fullName>
    </recommendedName>
</protein>
<evidence type="ECO:0000313" key="7">
    <source>
        <dbReference type="Proteomes" id="UP001519332"/>
    </source>
</evidence>
<name>A0ABS4TQJ3_9PSEU</name>
<sequence length="250" mass="26608">MRTTGILVAVAVTMAGVATPAAADPVCPRTIRIDPAPSVREGNPLVFTATLITPPGCPTVGTVTFRTQAPVAGGGFDAIPGSGPASPKADYIARTGLLEWKPGDQPTKEIPVQTLVDSLYEVPEEVAVCLERPSSEVEVPSPCTRSEISSPMCLQADMTVPITIGLSVPARDDVSVFYDTIDGTAKEGQDYVGVHNGQVRIPAGRLDTVAPIRILPNQPGEGFEFFFAEFRSTHDGYTERSRVKIDIMTR</sequence>
<evidence type="ECO:0000256" key="3">
    <source>
        <dbReference type="ARBA" id="ARBA00022837"/>
    </source>
</evidence>
<dbReference type="Proteomes" id="UP001519332">
    <property type="component" value="Unassembled WGS sequence"/>
</dbReference>
<organism evidence="6 7">
    <name type="scientific">Kibdelosporangium banguiense</name>
    <dbReference type="NCBI Taxonomy" id="1365924"/>
    <lineage>
        <taxon>Bacteria</taxon>
        <taxon>Bacillati</taxon>
        <taxon>Actinomycetota</taxon>
        <taxon>Actinomycetes</taxon>
        <taxon>Pseudonocardiales</taxon>
        <taxon>Pseudonocardiaceae</taxon>
        <taxon>Kibdelosporangium</taxon>
    </lineage>
</organism>
<feature type="signal peptide" evidence="4">
    <location>
        <begin position="1"/>
        <end position="23"/>
    </location>
</feature>
<evidence type="ECO:0000256" key="4">
    <source>
        <dbReference type="SAM" id="SignalP"/>
    </source>
</evidence>
<evidence type="ECO:0000313" key="6">
    <source>
        <dbReference type="EMBL" id="MBP2326682.1"/>
    </source>
</evidence>
<dbReference type="InterPro" id="IPR038081">
    <property type="entry name" value="CalX-like_sf"/>
</dbReference>
<dbReference type="InterPro" id="IPR003644">
    <property type="entry name" value="Calx_beta"/>
</dbReference>
<keyword evidence="2" id="KW-0677">Repeat</keyword>
<keyword evidence="3" id="KW-0106">Calcium</keyword>
<dbReference type="RefSeq" id="WP_209643724.1">
    <property type="nucleotide sequence ID" value="NZ_JAGINW010000001.1"/>
</dbReference>
<accession>A0ABS4TQJ3</accession>
<dbReference type="Gene3D" id="2.60.40.2030">
    <property type="match status" value="2"/>
</dbReference>
<evidence type="ECO:0000259" key="5">
    <source>
        <dbReference type="Pfam" id="PF03160"/>
    </source>
</evidence>
<feature type="domain" description="Calx-beta" evidence="5">
    <location>
        <begin position="83"/>
        <end position="136"/>
    </location>
</feature>
<dbReference type="EMBL" id="JAGINW010000001">
    <property type="protein sequence ID" value="MBP2326682.1"/>
    <property type="molecule type" value="Genomic_DNA"/>
</dbReference>
<dbReference type="Pfam" id="PF03160">
    <property type="entry name" value="Calx-beta"/>
    <property type="match status" value="2"/>
</dbReference>
<evidence type="ECO:0000256" key="1">
    <source>
        <dbReference type="ARBA" id="ARBA00022729"/>
    </source>
</evidence>
<feature type="domain" description="Calx-beta" evidence="5">
    <location>
        <begin position="156"/>
        <end position="236"/>
    </location>
</feature>